<protein>
    <submittedName>
        <fullName evidence="1">Uncharacterized protein</fullName>
    </submittedName>
</protein>
<accession>A0A139A1N4</accession>
<keyword evidence="2" id="KW-1185">Reference proteome</keyword>
<reference evidence="1 2" key="1">
    <citation type="journal article" date="2015" name="Genome Biol. Evol.">
        <title>Phylogenomic analyses indicate that early fungi evolved digesting cell walls of algal ancestors of land plants.</title>
        <authorList>
            <person name="Chang Y."/>
            <person name="Wang S."/>
            <person name="Sekimoto S."/>
            <person name="Aerts A.L."/>
            <person name="Choi C."/>
            <person name="Clum A."/>
            <person name="LaButti K.M."/>
            <person name="Lindquist E.A."/>
            <person name="Yee Ngan C."/>
            <person name="Ohm R.A."/>
            <person name="Salamov A.A."/>
            <person name="Grigoriev I.V."/>
            <person name="Spatafora J.W."/>
            <person name="Berbee M.L."/>
        </authorList>
    </citation>
    <scope>NUCLEOTIDE SEQUENCE [LARGE SCALE GENOMIC DNA]</scope>
    <source>
        <strain evidence="1 2">JEL478</strain>
    </source>
</reference>
<proteinExistence type="predicted"/>
<evidence type="ECO:0000313" key="2">
    <source>
        <dbReference type="Proteomes" id="UP000070544"/>
    </source>
</evidence>
<evidence type="ECO:0000313" key="1">
    <source>
        <dbReference type="EMBL" id="KXS10273.1"/>
    </source>
</evidence>
<dbReference type="AlphaFoldDB" id="A0A139A1N4"/>
<organism evidence="1 2">
    <name type="scientific">Gonapodya prolifera (strain JEL478)</name>
    <name type="common">Monoblepharis prolifera</name>
    <dbReference type="NCBI Taxonomy" id="1344416"/>
    <lineage>
        <taxon>Eukaryota</taxon>
        <taxon>Fungi</taxon>
        <taxon>Fungi incertae sedis</taxon>
        <taxon>Chytridiomycota</taxon>
        <taxon>Chytridiomycota incertae sedis</taxon>
        <taxon>Monoblepharidomycetes</taxon>
        <taxon>Monoblepharidales</taxon>
        <taxon>Gonapodyaceae</taxon>
        <taxon>Gonapodya</taxon>
    </lineage>
</organism>
<gene>
    <name evidence="1" type="ORF">M427DRAFT_62567</name>
</gene>
<dbReference type="EMBL" id="KQ965831">
    <property type="protein sequence ID" value="KXS10273.1"/>
    <property type="molecule type" value="Genomic_DNA"/>
</dbReference>
<sequence length="171" mass="16418">MDFGKLASSAFQQPAAAASNQADQLSAADQTSAPVGGLAGLASSAGLGDALSSFSGAGASGGAAAGGLDFGSVLKTAQSALGGAGGQGGNIQLPDFLSHIDVQQLASKLPPGLDLSAVQGLLSQLSPKDVQGGGHLNADSLVKLIQEKLGGDVGAQLGSFAQSFLGGTKAN</sequence>
<name>A0A139A1N4_GONPJ</name>
<dbReference type="Proteomes" id="UP000070544">
    <property type="component" value="Unassembled WGS sequence"/>
</dbReference>
<dbReference type="OrthoDB" id="10623138at2759"/>